<keyword evidence="1" id="KW-0732">Signal</keyword>
<dbReference type="Proteomes" id="UP001174909">
    <property type="component" value="Unassembled WGS sequence"/>
</dbReference>
<gene>
    <name evidence="2" type="ORF">GBAR_LOCUS15180</name>
</gene>
<accession>A0AA35WRI6</accession>
<evidence type="ECO:0000313" key="2">
    <source>
        <dbReference type="EMBL" id="CAI8026426.1"/>
    </source>
</evidence>
<dbReference type="AlphaFoldDB" id="A0AA35WRI6"/>
<proteinExistence type="predicted"/>
<dbReference type="EMBL" id="CASHTH010002213">
    <property type="protein sequence ID" value="CAI8026426.1"/>
    <property type="molecule type" value="Genomic_DNA"/>
</dbReference>
<feature type="signal peptide" evidence="1">
    <location>
        <begin position="1"/>
        <end position="19"/>
    </location>
</feature>
<protein>
    <submittedName>
        <fullName evidence="2">Uncharacterized protein</fullName>
    </submittedName>
</protein>
<name>A0AA35WRI6_GEOBA</name>
<comment type="caution">
    <text evidence="2">The sequence shown here is derived from an EMBL/GenBank/DDBJ whole genome shotgun (WGS) entry which is preliminary data.</text>
</comment>
<organism evidence="2 3">
    <name type="scientific">Geodia barretti</name>
    <name type="common">Barrett's horny sponge</name>
    <dbReference type="NCBI Taxonomy" id="519541"/>
    <lineage>
        <taxon>Eukaryota</taxon>
        <taxon>Metazoa</taxon>
        <taxon>Porifera</taxon>
        <taxon>Demospongiae</taxon>
        <taxon>Heteroscleromorpha</taxon>
        <taxon>Tetractinellida</taxon>
        <taxon>Astrophorina</taxon>
        <taxon>Geodiidae</taxon>
        <taxon>Geodia</taxon>
    </lineage>
</organism>
<feature type="chain" id="PRO_5041463823" evidence="1">
    <location>
        <begin position="20"/>
        <end position="314"/>
    </location>
</feature>
<keyword evidence="3" id="KW-1185">Reference proteome</keyword>
<reference evidence="2" key="1">
    <citation type="submission" date="2023-03" db="EMBL/GenBank/DDBJ databases">
        <authorList>
            <person name="Steffen K."/>
            <person name="Cardenas P."/>
        </authorList>
    </citation>
    <scope>NUCLEOTIDE SEQUENCE</scope>
</reference>
<sequence length="314" mass="36206">MWITTAALYLAIVVAVTSAQPAEEDADCGNLGFERRGRFRADLPVCGRSEDQCCSAEYLDDVQERLQERLQRFLRREFDDVVEEYQDEVDNLLLYFDRFFPRKLLQNLPSFETFADNPILRRILARLIDNLEIDEDDDEFDVGDFLETLIESLTRIEARLIGGGDDRVECIAEVLEGLVDRDAVSNMRGLLRQVRRGITALMKTGRFLEGQRNRLGEGGARVLERCVARFTEIAFCSRCTRRTPPLCFKTCDALVRGCYSPYYTAFNRRYSRLWDKIQEIVEVLNATVEAVGEIELINFREVVSEFRHGALIRT</sequence>
<evidence type="ECO:0000256" key="1">
    <source>
        <dbReference type="SAM" id="SignalP"/>
    </source>
</evidence>
<evidence type="ECO:0000313" key="3">
    <source>
        <dbReference type="Proteomes" id="UP001174909"/>
    </source>
</evidence>